<evidence type="ECO:0000313" key="3">
    <source>
        <dbReference type="Proteomes" id="UP000199656"/>
    </source>
</evidence>
<name>A0A1H4BQR4_9BACT</name>
<dbReference type="STRING" id="408074.SAMN05660909_02215"/>
<sequence>MLKNKEAVSRTSYYNYPVHQIADQPNGIQMPSGQMLQIRPARCTLALNNFAMYETYKQALAEDGFVVIDDVFSEEEVNDILQHIGQADTNNPLFRKTTDLFAIRRFLHAVPEVKSALFTPALKGIIRELFGKDYFLVKAIYFDKPGNSNWFVAWHQDLTISVDKKTELDNYGPWTVKPDQYAVQPPLALLENIYTIRIHLDDTTAGNGALKVIPGSHKKRIVRPESINLESTPEQSCSVKKGGVMIMQPLLLHASSRSTNDRNRRVVHLEFSDQQLPGELNWAEQLYF</sequence>
<protein>
    <submittedName>
        <fullName evidence="2">Phytanoyl-CoA dioxygenase (PhyH)</fullName>
    </submittedName>
</protein>
<dbReference type="AlphaFoldDB" id="A0A1H4BQR4"/>
<keyword evidence="2" id="KW-0223">Dioxygenase</keyword>
<dbReference type="PANTHER" id="PTHR20883">
    <property type="entry name" value="PHYTANOYL-COA DIOXYGENASE DOMAIN CONTAINING 1"/>
    <property type="match status" value="1"/>
</dbReference>
<dbReference type="PANTHER" id="PTHR20883:SF48">
    <property type="entry name" value="ECTOINE DIOXYGENASE"/>
    <property type="match status" value="1"/>
</dbReference>
<organism evidence="2 3">
    <name type="scientific">Chitinophaga terrae</name>
    <name type="common">ex Kim and Jung 2007</name>
    <dbReference type="NCBI Taxonomy" id="408074"/>
    <lineage>
        <taxon>Bacteria</taxon>
        <taxon>Pseudomonadati</taxon>
        <taxon>Bacteroidota</taxon>
        <taxon>Chitinophagia</taxon>
        <taxon>Chitinophagales</taxon>
        <taxon>Chitinophagaceae</taxon>
        <taxon>Chitinophaga</taxon>
    </lineage>
</organism>
<reference evidence="3" key="1">
    <citation type="submission" date="2016-10" db="EMBL/GenBank/DDBJ databases">
        <authorList>
            <person name="Varghese N."/>
            <person name="Submissions S."/>
        </authorList>
    </citation>
    <scope>NUCLEOTIDE SEQUENCE [LARGE SCALE GENOMIC DNA]</scope>
    <source>
        <strain evidence="3">DSM 23920</strain>
    </source>
</reference>
<dbReference type="GO" id="GO:0016706">
    <property type="term" value="F:2-oxoglutarate-dependent dioxygenase activity"/>
    <property type="evidence" value="ECO:0007669"/>
    <property type="project" value="UniProtKB-ARBA"/>
</dbReference>
<accession>A0A1H4BQR4</accession>
<dbReference type="Gene3D" id="2.60.120.620">
    <property type="entry name" value="q2cbj1_9rhob like domain"/>
    <property type="match status" value="1"/>
</dbReference>
<dbReference type="GO" id="GO:0005506">
    <property type="term" value="F:iron ion binding"/>
    <property type="evidence" value="ECO:0007669"/>
    <property type="project" value="UniProtKB-ARBA"/>
</dbReference>
<keyword evidence="2" id="KW-0560">Oxidoreductase</keyword>
<evidence type="ECO:0000256" key="1">
    <source>
        <dbReference type="ARBA" id="ARBA00001954"/>
    </source>
</evidence>
<evidence type="ECO:0000313" key="2">
    <source>
        <dbReference type="EMBL" id="SEA50182.1"/>
    </source>
</evidence>
<dbReference type="Proteomes" id="UP000199656">
    <property type="component" value="Unassembled WGS sequence"/>
</dbReference>
<dbReference type="EMBL" id="FNRL01000008">
    <property type="protein sequence ID" value="SEA50182.1"/>
    <property type="molecule type" value="Genomic_DNA"/>
</dbReference>
<proteinExistence type="predicted"/>
<dbReference type="SUPFAM" id="SSF51197">
    <property type="entry name" value="Clavaminate synthase-like"/>
    <property type="match status" value="1"/>
</dbReference>
<dbReference type="RefSeq" id="WP_225889562.1">
    <property type="nucleotide sequence ID" value="NZ_BKAT01000011.1"/>
</dbReference>
<comment type="cofactor">
    <cofactor evidence="1">
        <name>Fe(2+)</name>
        <dbReference type="ChEBI" id="CHEBI:29033"/>
    </cofactor>
</comment>
<dbReference type="InterPro" id="IPR008775">
    <property type="entry name" value="Phytyl_CoA_dOase-like"/>
</dbReference>
<gene>
    <name evidence="2" type="ORF">SAMN05660909_02215</name>
</gene>
<dbReference type="Pfam" id="PF05721">
    <property type="entry name" value="PhyH"/>
    <property type="match status" value="1"/>
</dbReference>
<keyword evidence="3" id="KW-1185">Reference proteome</keyword>